<dbReference type="RefSeq" id="XP_012183469.1">
    <property type="nucleotide sequence ID" value="XM_012328079.1"/>
</dbReference>
<evidence type="ECO:0000256" key="8">
    <source>
        <dbReference type="SAM" id="Phobius"/>
    </source>
</evidence>
<evidence type="ECO:0000256" key="2">
    <source>
        <dbReference type="ARBA" id="ARBA00009045"/>
    </source>
</evidence>
<evidence type="ECO:0000256" key="5">
    <source>
        <dbReference type="ARBA" id="ARBA00022989"/>
    </source>
</evidence>
<dbReference type="GO" id="GO:0004252">
    <property type="term" value="F:serine-type endopeptidase activity"/>
    <property type="evidence" value="ECO:0007669"/>
    <property type="project" value="InterPro"/>
</dbReference>
<feature type="transmembrane region" description="Helical" evidence="8">
    <location>
        <begin position="260"/>
        <end position="281"/>
    </location>
</feature>
<dbReference type="EMBL" id="HE797144">
    <property type="protein sequence ID" value="CCM04186.1"/>
    <property type="molecule type" value="Genomic_DNA"/>
</dbReference>
<evidence type="ECO:0000259" key="9">
    <source>
        <dbReference type="Pfam" id="PF01694"/>
    </source>
</evidence>
<keyword evidence="4" id="KW-0378">Hydrolase</keyword>
<keyword evidence="5 8" id="KW-1133">Transmembrane helix</keyword>
<evidence type="ECO:0000256" key="6">
    <source>
        <dbReference type="ARBA" id="ARBA00023136"/>
    </source>
</evidence>
<dbReference type="GeneID" id="24099097"/>
<evidence type="ECO:0000313" key="11">
    <source>
        <dbReference type="Proteomes" id="UP000006352"/>
    </source>
</evidence>
<dbReference type="SUPFAM" id="SSF144091">
    <property type="entry name" value="Rhomboid-like"/>
    <property type="match status" value="1"/>
</dbReference>
<dbReference type="FunCoup" id="J4IB78">
    <property type="interactions" value="302"/>
</dbReference>
<feature type="transmembrane region" description="Helical" evidence="8">
    <location>
        <begin position="67"/>
        <end position="85"/>
    </location>
</feature>
<evidence type="ECO:0000256" key="4">
    <source>
        <dbReference type="ARBA" id="ARBA00022801"/>
    </source>
</evidence>
<comment type="similarity">
    <text evidence="2">Belongs to the peptidase S54 family.</text>
</comment>
<dbReference type="InterPro" id="IPR050925">
    <property type="entry name" value="Rhomboid_protease_S54"/>
</dbReference>
<keyword evidence="6 8" id="KW-0472">Membrane</keyword>
<dbReference type="HOGENOM" id="CLU_034022_1_0_1"/>
<dbReference type="GO" id="GO:0016020">
    <property type="term" value="C:membrane"/>
    <property type="evidence" value="ECO:0007669"/>
    <property type="project" value="UniProtKB-SubCell"/>
</dbReference>
<feature type="region of interest" description="Disordered" evidence="7">
    <location>
        <begin position="26"/>
        <end position="56"/>
    </location>
</feature>
<dbReference type="InterPro" id="IPR035952">
    <property type="entry name" value="Rhomboid-like_sf"/>
</dbReference>
<dbReference type="OrthoDB" id="10260614at2759"/>
<evidence type="ECO:0000313" key="10">
    <source>
        <dbReference type="EMBL" id="CCM04186.1"/>
    </source>
</evidence>
<sequence length="419" mass="46628">MLWTLRLGKTVHRGFCRSFSSTSKHPFPRIRSLGDVHSSRPSPEAHPEPSPPSDPISFVERVRRPGAGRQVLFFIFGSALIYGVAAEQTNSNTRYWIERLGQSRAIWAVRAPGNDEIRRARFLELRMKWQKGLDRLQQAISGLPEDIKAMVSYSYTQTADYFLKQREGTRVCYMIGAVNGLVWLAWQLPRLHPIMMRNFTHHPLSGLSYTMITSTFSHSSFMHLLFNTLALSGFGAYAHHYLGQAQQSDSARLPESTANWHFLAFFISAGMFSSVVSHVAATRLTYPRLVSRLMSSKPLTASPFATSAAAAASLETVASVIRPSLGASGAVYAAFTMTAMAFPETQISLIFPPTPPISIQYGMAGMVALDIVGILRGWKMFDHYAHLGGAAFGLWYHAYGPQAWESFRRMTLKASPSPR</sequence>
<dbReference type="Proteomes" id="UP000006352">
    <property type="component" value="Unassembled WGS sequence"/>
</dbReference>
<evidence type="ECO:0000256" key="7">
    <source>
        <dbReference type="SAM" id="MobiDB-lite"/>
    </source>
</evidence>
<evidence type="ECO:0000256" key="3">
    <source>
        <dbReference type="ARBA" id="ARBA00022692"/>
    </source>
</evidence>
<dbReference type="Pfam" id="PF01694">
    <property type="entry name" value="Rhomboid"/>
    <property type="match status" value="1"/>
</dbReference>
<gene>
    <name evidence="10" type="ORF">FIBRA_06348</name>
</gene>
<feature type="transmembrane region" description="Helical" evidence="8">
    <location>
        <begin position="221"/>
        <end position="239"/>
    </location>
</feature>
<feature type="domain" description="Peptidase S54 rhomboid" evidence="9">
    <location>
        <begin position="209"/>
        <end position="398"/>
    </location>
</feature>
<feature type="transmembrane region" description="Helical" evidence="8">
    <location>
        <begin position="357"/>
        <end position="375"/>
    </location>
</feature>
<feature type="transmembrane region" description="Helical" evidence="8">
    <location>
        <begin position="330"/>
        <end position="351"/>
    </location>
</feature>
<keyword evidence="3 8" id="KW-0812">Transmembrane</keyword>
<reference evidence="10 11" key="1">
    <citation type="journal article" date="2012" name="Appl. Environ. Microbiol.">
        <title>Short-read sequencing for genomic analysis of the brown rot fungus Fibroporia radiculosa.</title>
        <authorList>
            <person name="Tang J.D."/>
            <person name="Perkins A.D."/>
            <person name="Sonstegard T.S."/>
            <person name="Schroeder S.G."/>
            <person name="Burgess S.C."/>
            <person name="Diehl S.V."/>
        </authorList>
    </citation>
    <scope>NUCLEOTIDE SEQUENCE [LARGE SCALE GENOMIC DNA]</scope>
    <source>
        <strain evidence="10 11">TFFH 294</strain>
    </source>
</reference>
<keyword evidence="11" id="KW-1185">Reference proteome</keyword>
<feature type="compositionally biased region" description="Basic and acidic residues" evidence="7">
    <location>
        <begin position="32"/>
        <end position="47"/>
    </location>
</feature>
<dbReference type="InParanoid" id="J4IB78"/>
<protein>
    <recommendedName>
        <fullName evidence="9">Peptidase S54 rhomboid domain-containing protein</fullName>
    </recommendedName>
</protein>
<dbReference type="PANTHER" id="PTHR43731">
    <property type="entry name" value="RHOMBOID PROTEASE"/>
    <property type="match status" value="1"/>
</dbReference>
<dbReference type="AlphaFoldDB" id="J4IB78"/>
<dbReference type="GO" id="GO:0006465">
    <property type="term" value="P:signal peptide processing"/>
    <property type="evidence" value="ECO:0007669"/>
    <property type="project" value="TreeGrafter"/>
</dbReference>
<proteinExistence type="inferred from homology"/>
<dbReference type="STRING" id="599839.J4IB78"/>
<organism evidence="10 11">
    <name type="scientific">Fibroporia radiculosa</name>
    <dbReference type="NCBI Taxonomy" id="599839"/>
    <lineage>
        <taxon>Eukaryota</taxon>
        <taxon>Fungi</taxon>
        <taxon>Dikarya</taxon>
        <taxon>Basidiomycota</taxon>
        <taxon>Agaricomycotina</taxon>
        <taxon>Agaricomycetes</taxon>
        <taxon>Polyporales</taxon>
        <taxon>Fibroporiaceae</taxon>
        <taxon>Fibroporia</taxon>
    </lineage>
</organism>
<accession>J4IB78</accession>
<dbReference type="PANTHER" id="PTHR43731:SF14">
    <property type="entry name" value="PRESENILIN-ASSOCIATED RHOMBOID-LIKE PROTEIN, MITOCHONDRIAL"/>
    <property type="match status" value="1"/>
</dbReference>
<name>J4IB78_9APHY</name>
<comment type="subcellular location">
    <subcellularLocation>
        <location evidence="1">Membrane</location>
        <topology evidence="1">Multi-pass membrane protein</topology>
    </subcellularLocation>
</comment>
<evidence type="ECO:0000256" key="1">
    <source>
        <dbReference type="ARBA" id="ARBA00004141"/>
    </source>
</evidence>
<dbReference type="Gene3D" id="1.20.1540.10">
    <property type="entry name" value="Rhomboid-like"/>
    <property type="match status" value="1"/>
</dbReference>
<dbReference type="InterPro" id="IPR022764">
    <property type="entry name" value="Peptidase_S54_rhomboid_dom"/>
</dbReference>